<dbReference type="InterPro" id="IPR000847">
    <property type="entry name" value="LysR_HTH_N"/>
</dbReference>
<dbReference type="GO" id="GO:0003700">
    <property type="term" value="F:DNA-binding transcription factor activity"/>
    <property type="evidence" value="ECO:0007669"/>
    <property type="project" value="InterPro"/>
</dbReference>
<dbReference type="InterPro" id="IPR036390">
    <property type="entry name" value="WH_DNA-bd_sf"/>
</dbReference>
<dbReference type="Proteomes" id="UP000281474">
    <property type="component" value="Unassembled WGS sequence"/>
</dbReference>
<dbReference type="InterPro" id="IPR005119">
    <property type="entry name" value="LysR_subst-bd"/>
</dbReference>
<dbReference type="PANTHER" id="PTHR30537:SF3">
    <property type="entry name" value="TRANSCRIPTIONAL REGULATORY PROTEIN"/>
    <property type="match status" value="1"/>
</dbReference>
<dbReference type="CDD" id="cd05466">
    <property type="entry name" value="PBP2_LTTR_substrate"/>
    <property type="match status" value="1"/>
</dbReference>
<accession>A0A3L8PY84</accession>
<sequence length="318" mass="36857">MLDYRRFFWPKIDKYEKLLCINRQRKLGTFMDVSWDDYKSAFAVAESGSLSQAAKHLRLAHSTVLRHIDRLEETLGTKLFFRHQRGYQLTEAGQVFLKEFPHIQHHFKRLENQLHNASNELSGNIVITTVPTYAMRLHSTIKSLRKAHPRLRVTMHATDEVIPLENGTVHVAIRPGSKPKNSDVIVKPIRAMELKIYAHESIASKGLPKTIDDLHRFDWVTPTGFKRNIVIFKTILPHIPLEREVYQSNHFSDMAHAISEGMGIGVMGKEVADELPHLIETPFQVPNQIDHLWFVYHRDLRNSNKVEALYEHLLKNLI</sequence>
<dbReference type="SUPFAM" id="SSF53850">
    <property type="entry name" value="Periplasmic binding protein-like II"/>
    <property type="match status" value="1"/>
</dbReference>
<evidence type="ECO:0000256" key="2">
    <source>
        <dbReference type="ARBA" id="ARBA00023015"/>
    </source>
</evidence>
<dbReference type="Pfam" id="PF00126">
    <property type="entry name" value="HTH_1"/>
    <property type="match status" value="1"/>
</dbReference>
<organism evidence="6 7">
    <name type="scientific">Parashewanella curva</name>
    <dbReference type="NCBI Taxonomy" id="2338552"/>
    <lineage>
        <taxon>Bacteria</taxon>
        <taxon>Pseudomonadati</taxon>
        <taxon>Pseudomonadota</taxon>
        <taxon>Gammaproteobacteria</taxon>
        <taxon>Alteromonadales</taxon>
        <taxon>Shewanellaceae</taxon>
        <taxon>Parashewanella</taxon>
    </lineage>
</organism>
<dbReference type="EMBL" id="QZEI01000034">
    <property type="protein sequence ID" value="RLV59418.1"/>
    <property type="molecule type" value="Genomic_DNA"/>
</dbReference>
<dbReference type="AlphaFoldDB" id="A0A3L8PY84"/>
<gene>
    <name evidence="6" type="ORF">D5018_12005</name>
</gene>
<evidence type="ECO:0000256" key="4">
    <source>
        <dbReference type="ARBA" id="ARBA00023163"/>
    </source>
</evidence>
<proteinExistence type="inferred from homology"/>
<evidence type="ECO:0000313" key="7">
    <source>
        <dbReference type="Proteomes" id="UP000281474"/>
    </source>
</evidence>
<dbReference type="Gene3D" id="3.40.190.290">
    <property type="match status" value="1"/>
</dbReference>
<evidence type="ECO:0000256" key="1">
    <source>
        <dbReference type="ARBA" id="ARBA00009437"/>
    </source>
</evidence>
<dbReference type="Pfam" id="PF03466">
    <property type="entry name" value="LysR_substrate"/>
    <property type="match status" value="1"/>
</dbReference>
<keyword evidence="7" id="KW-1185">Reference proteome</keyword>
<keyword evidence="4" id="KW-0804">Transcription</keyword>
<dbReference type="InterPro" id="IPR036388">
    <property type="entry name" value="WH-like_DNA-bd_sf"/>
</dbReference>
<dbReference type="GO" id="GO:0006351">
    <property type="term" value="P:DNA-templated transcription"/>
    <property type="evidence" value="ECO:0007669"/>
    <property type="project" value="TreeGrafter"/>
</dbReference>
<dbReference type="PROSITE" id="PS50931">
    <property type="entry name" value="HTH_LYSR"/>
    <property type="match status" value="1"/>
</dbReference>
<feature type="domain" description="HTH lysR-type" evidence="5">
    <location>
        <begin position="43"/>
        <end position="90"/>
    </location>
</feature>
<dbReference type="InterPro" id="IPR058163">
    <property type="entry name" value="LysR-type_TF_proteobact-type"/>
</dbReference>
<keyword evidence="2" id="KW-0805">Transcription regulation</keyword>
<keyword evidence="3" id="KW-0238">DNA-binding</keyword>
<dbReference type="GO" id="GO:0043565">
    <property type="term" value="F:sequence-specific DNA binding"/>
    <property type="evidence" value="ECO:0007669"/>
    <property type="project" value="TreeGrafter"/>
</dbReference>
<name>A0A3L8PY84_9GAMM</name>
<comment type="similarity">
    <text evidence="1">Belongs to the LysR transcriptional regulatory family.</text>
</comment>
<dbReference type="PANTHER" id="PTHR30537">
    <property type="entry name" value="HTH-TYPE TRANSCRIPTIONAL REGULATOR"/>
    <property type="match status" value="1"/>
</dbReference>
<dbReference type="Gene3D" id="1.10.10.10">
    <property type="entry name" value="Winged helix-like DNA-binding domain superfamily/Winged helix DNA-binding domain"/>
    <property type="match status" value="1"/>
</dbReference>
<dbReference type="OrthoDB" id="570111at2"/>
<dbReference type="SUPFAM" id="SSF46785">
    <property type="entry name" value="Winged helix' DNA-binding domain"/>
    <property type="match status" value="1"/>
</dbReference>
<evidence type="ECO:0000313" key="6">
    <source>
        <dbReference type="EMBL" id="RLV59418.1"/>
    </source>
</evidence>
<protein>
    <submittedName>
        <fullName evidence="6">LysR family transcriptional regulator</fullName>
    </submittedName>
</protein>
<reference evidence="6 7" key="1">
    <citation type="submission" date="2018-09" db="EMBL/GenBank/DDBJ databases">
        <title>Phylogeny of the Shewanellaceae, and recommendation for two new genera, Pseudoshewanella and Parashewanella.</title>
        <authorList>
            <person name="Wang G."/>
        </authorList>
    </citation>
    <scope>NUCLEOTIDE SEQUENCE [LARGE SCALE GENOMIC DNA]</scope>
    <source>
        <strain evidence="6 7">C51</strain>
    </source>
</reference>
<evidence type="ECO:0000256" key="3">
    <source>
        <dbReference type="ARBA" id="ARBA00023125"/>
    </source>
</evidence>
<evidence type="ECO:0000259" key="5">
    <source>
        <dbReference type="PROSITE" id="PS50931"/>
    </source>
</evidence>
<comment type="caution">
    <text evidence="6">The sequence shown here is derived from an EMBL/GenBank/DDBJ whole genome shotgun (WGS) entry which is preliminary data.</text>
</comment>